<proteinExistence type="predicted"/>
<dbReference type="RefSeq" id="WP_353531215.1">
    <property type="nucleotide sequence ID" value="NZ_JBBMEX010000012.1"/>
</dbReference>
<dbReference type="GO" id="GO:0016853">
    <property type="term" value="F:isomerase activity"/>
    <property type="evidence" value="ECO:0007669"/>
    <property type="project" value="UniProtKB-KW"/>
</dbReference>
<organism evidence="4 5">
    <name type="scientific">Maccoyibacter intestinihominis</name>
    <dbReference type="NCBI Taxonomy" id="3133499"/>
    <lineage>
        <taxon>Bacteria</taxon>
        <taxon>Bacillati</taxon>
        <taxon>Bacillota</taxon>
        <taxon>Clostridia</taxon>
        <taxon>Lachnospirales</taxon>
        <taxon>Lachnospiraceae</taxon>
        <taxon>Maccoyibacter</taxon>
    </lineage>
</organism>
<sequence length="345" mass="38837">MKIKKVAALALAAVMGASMLAGCASKSIDEDAVVVKMKDGEVRLGVANFMARYTQYTYDSIYGSYFKDDYWSQDMSGKGKTMEEEVKSQVMDSLKTYYALAAHADDYGVKITKEDKKKIEKAAKKFISDNSKDAVTEMSATEEDVEEYLRLVTIQQRMQAKIEEDVNANVSDEEAAQRTFSYVFVSTEGTTTEDGKQKAYSDAEKKVLRQKAQALAAVKPEELESKAEEAGLTVAQDSYGSAKDENSSLDKKVLKAADKLKANEMSGVVETDKGYYVIRLDSEFDQKATDEKKDEIIGQRQQELYQKVCDEYTSDFKFDIDKKVWKQVKFDNHFKAKETTDTKQD</sequence>
<dbReference type="PROSITE" id="PS50198">
    <property type="entry name" value="PPIC_PPIASE_2"/>
    <property type="match status" value="1"/>
</dbReference>
<comment type="caution">
    <text evidence="4">The sequence shown here is derived from an EMBL/GenBank/DDBJ whole genome shotgun (WGS) entry which is preliminary data.</text>
</comment>
<dbReference type="Pfam" id="PF13145">
    <property type="entry name" value="Rotamase_2"/>
    <property type="match status" value="1"/>
</dbReference>
<dbReference type="PROSITE" id="PS51257">
    <property type="entry name" value="PROKAR_LIPOPROTEIN"/>
    <property type="match status" value="1"/>
</dbReference>
<evidence type="ECO:0000313" key="5">
    <source>
        <dbReference type="Proteomes" id="UP001454489"/>
    </source>
</evidence>
<dbReference type="InterPro" id="IPR000297">
    <property type="entry name" value="PPIase_PpiC"/>
</dbReference>
<dbReference type="SUPFAM" id="SSF109998">
    <property type="entry name" value="Triger factor/SurA peptide-binding domain-like"/>
    <property type="match status" value="1"/>
</dbReference>
<evidence type="ECO:0000256" key="2">
    <source>
        <dbReference type="SAM" id="SignalP"/>
    </source>
</evidence>
<dbReference type="SUPFAM" id="SSF54534">
    <property type="entry name" value="FKBP-like"/>
    <property type="match status" value="1"/>
</dbReference>
<keyword evidence="1 4" id="KW-0413">Isomerase</keyword>
<protein>
    <submittedName>
        <fullName evidence="4">Peptidyl-prolyl cis-trans isomerase</fullName>
    </submittedName>
</protein>
<keyword evidence="1" id="KW-0697">Rotamase</keyword>
<evidence type="ECO:0000256" key="1">
    <source>
        <dbReference type="PROSITE-ProRule" id="PRU00278"/>
    </source>
</evidence>
<feature type="chain" id="PRO_5047104113" evidence="2">
    <location>
        <begin position="24"/>
        <end position="345"/>
    </location>
</feature>
<dbReference type="InterPro" id="IPR027304">
    <property type="entry name" value="Trigger_fact/SurA_dom_sf"/>
</dbReference>
<keyword evidence="5" id="KW-1185">Reference proteome</keyword>
<dbReference type="EMBL" id="JBBMEX010000012">
    <property type="protein sequence ID" value="MEQ2558394.1"/>
    <property type="molecule type" value="Genomic_DNA"/>
</dbReference>
<feature type="domain" description="PpiC" evidence="3">
    <location>
        <begin position="175"/>
        <end position="282"/>
    </location>
</feature>
<keyword evidence="2" id="KW-0732">Signal</keyword>
<dbReference type="Proteomes" id="UP001454489">
    <property type="component" value="Unassembled WGS sequence"/>
</dbReference>
<reference evidence="4 5" key="1">
    <citation type="submission" date="2024-03" db="EMBL/GenBank/DDBJ databases">
        <title>Human intestinal bacterial collection.</title>
        <authorList>
            <person name="Pauvert C."/>
            <person name="Hitch T.C.A."/>
            <person name="Clavel T."/>
        </authorList>
    </citation>
    <scope>NUCLEOTIDE SEQUENCE [LARGE SCALE GENOMIC DNA]</scope>
    <source>
        <strain evidence="4 5">CLA-AA-H185</strain>
    </source>
</reference>
<name>A0ABV1HFB7_9FIRM</name>
<gene>
    <name evidence="4" type="ORF">WMO43_11025</name>
</gene>
<dbReference type="Gene3D" id="3.10.50.40">
    <property type="match status" value="1"/>
</dbReference>
<evidence type="ECO:0000259" key="3">
    <source>
        <dbReference type="PROSITE" id="PS50198"/>
    </source>
</evidence>
<dbReference type="InterPro" id="IPR046357">
    <property type="entry name" value="PPIase_dom_sf"/>
</dbReference>
<accession>A0ABV1HFB7</accession>
<feature type="signal peptide" evidence="2">
    <location>
        <begin position="1"/>
        <end position="23"/>
    </location>
</feature>
<evidence type="ECO:0000313" key="4">
    <source>
        <dbReference type="EMBL" id="MEQ2558394.1"/>
    </source>
</evidence>